<evidence type="ECO:0000313" key="2">
    <source>
        <dbReference type="EMBL" id="PZV85529.1"/>
    </source>
</evidence>
<dbReference type="EMBL" id="QKTX01000003">
    <property type="protein sequence ID" value="PZV85529.1"/>
    <property type="molecule type" value="Genomic_DNA"/>
</dbReference>
<sequence>MANYRLSEEAKADLIRIYQFGVKRFGMSQADRYFDNFFNCFDMIAERPFSFESVDHIKTGYRRCVCGSDSIYFRLNEETVEIMAIVGRQDLSKIL</sequence>
<dbReference type="Pfam" id="PF05016">
    <property type="entry name" value="ParE_toxin"/>
    <property type="match status" value="1"/>
</dbReference>
<dbReference type="OrthoDB" id="516834at2"/>
<dbReference type="Proteomes" id="UP000248917">
    <property type="component" value="Unassembled WGS sequence"/>
</dbReference>
<dbReference type="RefSeq" id="WP_111391974.1">
    <property type="nucleotide sequence ID" value="NZ_QKTX01000003.1"/>
</dbReference>
<keyword evidence="3" id="KW-1185">Reference proteome</keyword>
<evidence type="ECO:0000313" key="3">
    <source>
        <dbReference type="Proteomes" id="UP000248917"/>
    </source>
</evidence>
<dbReference type="Gene3D" id="3.30.2310.20">
    <property type="entry name" value="RelE-like"/>
    <property type="match status" value="1"/>
</dbReference>
<protein>
    <submittedName>
        <fullName evidence="2">Toxin ParE1/3/4</fullName>
    </submittedName>
</protein>
<dbReference type="InterPro" id="IPR007712">
    <property type="entry name" value="RelE/ParE_toxin"/>
</dbReference>
<comment type="caution">
    <text evidence="2">The sequence shown here is derived from an EMBL/GenBank/DDBJ whole genome shotgun (WGS) entry which is preliminary data.</text>
</comment>
<organism evidence="2 3">
    <name type="scientific">Algoriphagus aquaeductus</name>
    <dbReference type="NCBI Taxonomy" id="475299"/>
    <lineage>
        <taxon>Bacteria</taxon>
        <taxon>Pseudomonadati</taxon>
        <taxon>Bacteroidota</taxon>
        <taxon>Cytophagia</taxon>
        <taxon>Cytophagales</taxon>
        <taxon>Cyclobacteriaceae</taxon>
        <taxon>Algoriphagus</taxon>
    </lineage>
</organism>
<gene>
    <name evidence="2" type="ORF">CLV31_103321</name>
</gene>
<reference evidence="2 3" key="1">
    <citation type="submission" date="2018-06" db="EMBL/GenBank/DDBJ databases">
        <title>Genomic Encyclopedia of Archaeal and Bacterial Type Strains, Phase II (KMG-II): from individual species to whole genera.</title>
        <authorList>
            <person name="Goeker M."/>
        </authorList>
    </citation>
    <scope>NUCLEOTIDE SEQUENCE [LARGE SCALE GENOMIC DNA]</scope>
    <source>
        <strain evidence="2 3">T4</strain>
    </source>
</reference>
<accession>A0A326RUN7</accession>
<dbReference type="AlphaFoldDB" id="A0A326RUN7"/>
<proteinExistence type="predicted"/>
<dbReference type="InterPro" id="IPR035093">
    <property type="entry name" value="RelE/ParE_toxin_dom_sf"/>
</dbReference>
<keyword evidence="1" id="KW-1277">Toxin-antitoxin system</keyword>
<name>A0A326RUN7_9BACT</name>
<evidence type="ECO:0000256" key="1">
    <source>
        <dbReference type="ARBA" id="ARBA00022649"/>
    </source>
</evidence>